<comment type="caution">
    <text evidence="1">The sequence shown here is derived from an EMBL/GenBank/DDBJ whole genome shotgun (WGS) entry which is preliminary data.</text>
</comment>
<feature type="non-terminal residue" evidence="1">
    <location>
        <position position="1"/>
    </location>
</feature>
<proteinExistence type="predicted"/>
<accession>A0AAE0EG11</accession>
<dbReference type="AlphaFoldDB" id="A0AAE0EG11"/>
<protein>
    <submittedName>
        <fullName evidence="1">Uncharacterized protein</fullName>
    </submittedName>
</protein>
<keyword evidence="2" id="KW-1185">Reference proteome</keyword>
<evidence type="ECO:0000313" key="1">
    <source>
        <dbReference type="EMBL" id="KAK3227016.1"/>
    </source>
</evidence>
<organism evidence="1 2">
    <name type="scientific">Dipteronia sinensis</name>
    <dbReference type="NCBI Taxonomy" id="43782"/>
    <lineage>
        <taxon>Eukaryota</taxon>
        <taxon>Viridiplantae</taxon>
        <taxon>Streptophyta</taxon>
        <taxon>Embryophyta</taxon>
        <taxon>Tracheophyta</taxon>
        <taxon>Spermatophyta</taxon>
        <taxon>Magnoliopsida</taxon>
        <taxon>eudicotyledons</taxon>
        <taxon>Gunneridae</taxon>
        <taxon>Pentapetalae</taxon>
        <taxon>rosids</taxon>
        <taxon>malvids</taxon>
        <taxon>Sapindales</taxon>
        <taxon>Sapindaceae</taxon>
        <taxon>Hippocastanoideae</taxon>
        <taxon>Acereae</taxon>
        <taxon>Dipteronia</taxon>
    </lineage>
</organism>
<evidence type="ECO:0000313" key="2">
    <source>
        <dbReference type="Proteomes" id="UP001281410"/>
    </source>
</evidence>
<reference evidence="1" key="1">
    <citation type="journal article" date="2023" name="Plant J.">
        <title>Genome sequences and population genomics provide insights into the demographic history, inbreeding, and mutation load of two 'living fossil' tree species of Dipteronia.</title>
        <authorList>
            <person name="Feng Y."/>
            <person name="Comes H.P."/>
            <person name="Chen J."/>
            <person name="Zhu S."/>
            <person name="Lu R."/>
            <person name="Zhang X."/>
            <person name="Li P."/>
            <person name="Qiu J."/>
            <person name="Olsen K.M."/>
            <person name="Qiu Y."/>
        </authorList>
    </citation>
    <scope>NUCLEOTIDE SEQUENCE</scope>
    <source>
        <strain evidence="1">NBL</strain>
    </source>
</reference>
<dbReference type="Proteomes" id="UP001281410">
    <property type="component" value="Unassembled WGS sequence"/>
</dbReference>
<name>A0AAE0EG11_9ROSI</name>
<sequence length="54" mass="6083">RGVAEILSLTKAFPLYVIIKSIHRSYIVQMIMKHVHTQISITPAGIQLLEGHET</sequence>
<dbReference type="EMBL" id="JANJYJ010000002">
    <property type="protein sequence ID" value="KAK3227016.1"/>
    <property type="molecule type" value="Genomic_DNA"/>
</dbReference>
<gene>
    <name evidence="1" type="ORF">Dsin_006878</name>
</gene>